<accession>A0A7R8UTI0</accession>
<keyword evidence="3" id="KW-1185">Reference proteome</keyword>
<feature type="compositionally biased region" description="Low complexity" evidence="1">
    <location>
        <begin position="55"/>
        <end position="68"/>
    </location>
</feature>
<evidence type="ECO:0000313" key="3">
    <source>
        <dbReference type="Proteomes" id="UP000594454"/>
    </source>
</evidence>
<sequence length="190" mass="21176">MLTILPNSGVNYRLFIDGDAGISGYSQVPRFRFPLLPSAPSEQHPPPASNPRPISTHSPTLSSSPHPSRTAPSAVSLFQPVTEQVKSVTKSSNRNLEFALATFPIFSPILWESIAVKFAKEKRRVLFPVEIRSHFATWSVSGSRHRKVSENFREFFLTRSCVCVRAFCSRKTLSGVSLVVAKFAFLQQLQ</sequence>
<feature type="region of interest" description="Disordered" evidence="1">
    <location>
        <begin position="36"/>
        <end position="73"/>
    </location>
</feature>
<proteinExistence type="predicted"/>
<organism evidence="2 3">
    <name type="scientific">Hermetia illucens</name>
    <name type="common">Black soldier fly</name>
    <dbReference type="NCBI Taxonomy" id="343691"/>
    <lineage>
        <taxon>Eukaryota</taxon>
        <taxon>Metazoa</taxon>
        <taxon>Ecdysozoa</taxon>
        <taxon>Arthropoda</taxon>
        <taxon>Hexapoda</taxon>
        <taxon>Insecta</taxon>
        <taxon>Pterygota</taxon>
        <taxon>Neoptera</taxon>
        <taxon>Endopterygota</taxon>
        <taxon>Diptera</taxon>
        <taxon>Brachycera</taxon>
        <taxon>Stratiomyomorpha</taxon>
        <taxon>Stratiomyidae</taxon>
        <taxon>Hermetiinae</taxon>
        <taxon>Hermetia</taxon>
    </lineage>
</organism>
<gene>
    <name evidence="2" type="ORF">HERILL_LOCUS9222</name>
</gene>
<dbReference type="AlphaFoldDB" id="A0A7R8UTI0"/>
<evidence type="ECO:0000313" key="2">
    <source>
        <dbReference type="EMBL" id="CAD7086450.1"/>
    </source>
</evidence>
<protein>
    <submittedName>
        <fullName evidence="2">Uncharacterized protein</fullName>
    </submittedName>
</protein>
<name>A0A7R8UTI0_HERIL</name>
<reference evidence="2 3" key="1">
    <citation type="submission" date="2020-11" db="EMBL/GenBank/DDBJ databases">
        <authorList>
            <person name="Wallbank WR R."/>
            <person name="Pardo Diaz C."/>
            <person name="Kozak K."/>
            <person name="Martin S."/>
            <person name="Jiggins C."/>
            <person name="Moest M."/>
            <person name="Warren A I."/>
            <person name="Generalovic N T."/>
            <person name="Byers J.R.P. K."/>
            <person name="Montejo-Kovacevich G."/>
            <person name="Yen C E."/>
        </authorList>
    </citation>
    <scope>NUCLEOTIDE SEQUENCE [LARGE SCALE GENOMIC DNA]</scope>
</reference>
<dbReference type="InParanoid" id="A0A7R8UTI0"/>
<dbReference type="Proteomes" id="UP000594454">
    <property type="component" value="Chromosome 3"/>
</dbReference>
<dbReference type="EMBL" id="LR899011">
    <property type="protein sequence ID" value="CAD7086450.1"/>
    <property type="molecule type" value="Genomic_DNA"/>
</dbReference>
<evidence type="ECO:0000256" key="1">
    <source>
        <dbReference type="SAM" id="MobiDB-lite"/>
    </source>
</evidence>